<dbReference type="SUPFAM" id="SSF51905">
    <property type="entry name" value="FAD/NAD(P)-binding domain"/>
    <property type="match status" value="1"/>
</dbReference>
<keyword evidence="3" id="KW-1185">Reference proteome</keyword>
<accession>A0A0M0GPA1</accession>
<dbReference type="EMBL" id="LGUE01000001">
    <property type="protein sequence ID" value="KON91669.1"/>
    <property type="molecule type" value="Genomic_DNA"/>
</dbReference>
<dbReference type="PATRIC" id="fig|189381.12.peg.908"/>
<dbReference type="PANTHER" id="PTHR46313">
    <property type="match status" value="1"/>
</dbReference>
<organism evidence="2 3">
    <name type="scientific">Rossellomorea marisflavi</name>
    <dbReference type="NCBI Taxonomy" id="189381"/>
    <lineage>
        <taxon>Bacteria</taxon>
        <taxon>Bacillati</taxon>
        <taxon>Bacillota</taxon>
        <taxon>Bacilli</taxon>
        <taxon>Bacillales</taxon>
        <taxon>Bacillaceae</taxon>
        <taxon>Rossellomorea</taxon>
    </lineage>
</organism>
<evidence type="ECO:0000259" key="1">
    <source>
        <dbReference type="Pfam" id="PF01593"/>
    </source>
</evidence>
<dbReference type="RefSeq" id="WP_053426858.1">
    <property type="nucleotide sequence ID" value="NZ_LGUE01000001.1"/>
</dbReference>
<gene>
    <name evidence="2" type="ORF">AF331_04000</name>
</gene>
<dbReference type="AlphaFoldDB" id="A0A0M0GPA1"/>
<reference evidence="3" key="1">
    <citation type="submission" date="2015-07" db="EMBL/GenBank/DDBJ databases">
        <title>Fjat-14235 jcm11544.</title>
        <authorList>
            <person name="Liu B."/>
            <person name="Wang J."/>
            <person name="Zhu Y."/>
            <person name="Liu G."/>
            <person name="Chen Q."/>
            <person name="Chen Z."/>
            <person name="Lan J."/>
            <person name="Che J."/>
            <person name="Ge C."/>
            <person name="Shi H."/>
            <person name="Pan Z."/>
            <person name="Liu X."/>
        </authorList>
    </citation>
    <scope>NUCLEOTIDE SEQUENCE [LARGE SCALE GENOMIC DNA]</scope>
    <source>
        <strain evidence="3">JCM 11544</strain>
    </source>
</reference>
<dbReference type="GO" id="GO:0016116">
    <property type="term" value="P:carotenoid metabolic process"/>
    <property type="evidence" value="ECO:0007669"/>
    <property type="project" value="InterPro"/>
</dbReference>
<dbReference type="Pfam" id="PF01593">
    <property type="entry name" value="Amino_oxidase"/>
    <property type="match status" value="1"/>
</dbReference>
<evidence type="ECO:0000313" key="2">
    <source>
        <dbReference type="EMBL" id="KON91669.1"/>
    </source>
</evidence>
<dbReference type="Proteomes" id="UP000037405">
    <property type="component" value="Unassembled WGS sequence"/>
</dbReference>
<dbReference type="PANTHER" id="PTHR46313:SF3">
    <property type="entry name" value="PROLYCOPENE ISOMERASE, CHLOROPLASTIC"/>
    <property type="match status" value="1"/>
</dbReference>
<protein>
    <recommendedName>
        <fullName evidence="1">Amine oxidase domain-containing protein</fullName>
    </recommendedName>
</protein>
<dbReference type="OrthoDB" id="9789960at2"/>
<evidence type="ECO:0000313" key="3">
    <source>
        <dbReference type="Proteomes" id="UP000037405"/>
    </source>
</evidence>
<dbReference type="GO" id="GO:0016491">
    <property type="term" value="F:oxidoreductase activity"/>
    <property type="evidence" value="ECO:0007669"/>
    <property type="project" value="InterPro"/>
</dbReference>
<comment type="caution">
    <text evidence="2">The sequence shown here is derived from an EMBL/GenBank/DDBJ whole genome shotgun (WGS) entry which is preliminary data.</text>
</comment>
<dbReference type="STRING" id="189381.GCA_900166615_03495"/>
<sequence>MKEIIIVGGGVSGLTAAALLSKKGEAVTLLEGSREWGGCAGKFQRGKHLFPVGATLGMGLEEEGIHQRIFNYLQVDPPESHLLDEVMYVHLHGRKLVFHRDRDKHVARLKNQFPGCASDLERFYALVYKIASRIRQLMDPLPALPPKTPGEWAILVKSLQPGTLALLPYINRTMGGVLTSFGLHRHGDFQRFIDGQLIDSMQTTSEECSFLLGCLALDMYHQGAFYVDGGLYRMAEELAKSAEMSGALLKRGRKVEKISKEQDRWQVEDHRGNRYEGSHIIFAAPIEALPPLLDEESGNTIKRVLNRKRNLTSWGTMTVYFVLDEAKIPDGMTLFQQICTGNGMSEGEHLFLSLSKRGDHLRSPSGFRTLTVSTHTDLSRWETKEKYDAYKQELHEKMLSVIEGTFSGFSKSIVDQYPGAPRAWERFTGRPDGMVGGYPQTTENALFHSISHRTPLDGLWVCGDSVFPGAGTIGVSVSAYHVCRSITGLKLP</sequence>
<dbReference type="InterPro" id="IPR036188">
    <property type="entry name" value="FAD/NAD-bd_sf"/>
</dbReference>
<dbReference type="InterPro" id="IPR045892">
    <property type="entry name" value="CrtISO-like"/>
</dbReference>
<feature type="domain" description="Amine oxidase" evidence="1">
    <location>
        <begin position="11"/>
        <end position="486"/>
    </location>
</feature>
<name>A0A0M0GPA1_9BACI</name>
<proteinExistence type="predicted"/>
<dbReference type="Gene3D" id="3.50.50.60">
    <property type="entry name" value="FAD/NAD(P)-binding domain"/>
    <property type="match status" value="2"/>
</dbReference>
<dbReference type="InterPro" id="IPR002937">
    <property type="entry name" value="Amino_oxidase"/>
</dbReference>